<dbReference type="InterPro" id="IPR050386">
    <property type="entry name" value="Glycosyl_hydrolase_5"/>
</dbReference>
<dbReference type="InterPro" id="IPR017853">
    <property type="entry name" value="GH"/>
</dbReference>
<keyword evidence="2 7" id="KW-0378">Hydrolase</keyword>
<keyword evidence="4" id="KW-0119">Carbohydrate metabolism</keyword>
<dbReference type="OrthoDB" id="9800475at2"/>
<reference evidence="9 10" key="1">
    <citation type="submission" date="2016-11" db="EMBL/GenBank/DDBJ databases">
        <authorList>
            <person name="Jaros S."/>
            <person name="Januszkiewicz K."/>
            <person name="Wedrychowicz H."/>
        </authorList>
    </citation>
    <scope>NUCLEOTIDE SEQUENCE [LARGE SCALE GENOMIC DNA]</scope>
    <source>
        <strain evidence="9 10">DSM 17918</strain>
    </source>
</reference>
<keyword evidence="3" id="KW-0136">Cellulose degradation</keyword>
<keyword evidence="6" id="KW-0624">Polysaccharide degradation</keyword>
<dbReference type="PANTHER" id="PTHR31297">
    <property type="entry name" value="GLUCAN ENDO-1,6-BETA-GLUCOSIDASE B"/>
    <property type="match status" value="1"/>
</dbReference>
<dbReference type="GO" id="GO:0008422">
    <property type="term" value="F:beta-glucosidase activity"/>
    <property type="evidence" value="ECO:0007669"/>
    <property type="project" value="TreeGrafter"/>
</dbReference>
<evidence type="ECO:0000256" key="1">
    <source>
        <dbReference type="ARBA" id="ARBA00005641"/>
    </source>
</evidence>
<evidence type="ECO:0000259" key="8">
    <source>
        <dbReference type="Pfam" id="PF00150"/>
    </source>
</evidence>
<name>A0A1M5F9Y5_9THEO</name>
<evidence type="ECO:0000256" key="7">
    <source>
        <dbReference type="RuleBase" id="RU361153"/>
    </source>
</evidence>
<dbReference type="Proteomes" id="UP000184088">
    <property type="component" value="Unassembled WGS sequence"/>
</dbReference>
<protein>
    <submittedName>
        <fullName evidence="9">Aryl-phospho-beta-D-glucosidase BglC, GH1 family</fullName>
    </submittedName>
</protein>
<evidence type="ECO:0000256" key="5">
    <source>
        <dbReference type="ARBA" id="ARBA00023295"/>
    </source>
</evidence>
<dbReference type="GO" id="GO:0005576">
    <property type="term" value="C:extracellular region"/>
    <property type="evidence" value="ECO:0007669"/>
    <property type="project" value="TreeGrafter"/>
</dbReference>
<evidence type="ECO:0000256" key="2">
    <source>
        <dbReference type="ARBA" id="ARBA00022801"/>
    </source>
</evidence>
<dbReference type="GO" id="GO:0009986">
    <property type="term" value="C:cell surface"/>
    <property type="evidence" value="ECO:0007669"/>
    <property type="project" value="TreeGrafter"/>
</dbReference>
<keyword evidence="5 7" id="KW-0326">Glycosidase</keyword>
<dbReference type="AlphaFoldDB" id="A0A1M5F9Y5"/>
<evidence type="ECO:0000256" key="3">
    <source>
        <dbReference type="ARBA" id="ARBA00023001"/>
    </source>
</evidence>
<dbReference type="GO" id="GO:0030245">
    <property type="term" value="P:cellulose catabolic process"/>
    <property type="evidence" value="ECO:0007669"/>
    <property type="project" value="UniProtKB-KW"/>
</dbReference>
<accession>A0A1M5F9Y5</accession>
<dbReference type="EMBL" id="FQVH01000058">
    <property type="protein sequence ID" value="SHF88345.1"/>
    <property type="molecule type" value="Genomic_DNA"/>
</dbReference>
<sequence>MRKMQGYRAGVNLGGWISQYGKHSYEHFDSFIREQDIKQIASWGMDHVRLPIDYPVLEDDDTPFKYKEDGFKYVDNCIEWCKKYGLNVILDLHRAPGFSFSTLEENRLFDDVFLQERFIKLWQYFAKRYIAEKGNVAFELLNEVVEPTSDRWNALAHRAVEAIREIDQDRIVIVGGNSYNSIFTLKEIQLFDDPNVVYTFHYYEPLLFTHQKASWVNICAEFNQGQEYPGRFVGLKEFLRKRPEYKGWESQLEVINDRKLMEKNLKVAEEFINSTGKELYCGEYGVISDAPLQSRINWHRDFVELTKKLNIGRACWSYKQMNFGLVDADGYVISDELVEIVSQK</sequence>
<dbReference type="Gene3D" id="3.20.20.80">
    <property type="entry name" value="Glycosidases"/>
    <property type="match status" value="1"/>
</dbReference>
<organism evidence="9 10">
    <name type="scientific">Caldanaerobius fijiensis DSM 17918</name>
    <dbReference type="NCBI Taxonomy" id="1121256"/>
    <lineage>
        <taxon>Bacteria</taxon>
        <taxon>Bacillati</taxon>
        <taxon>Bacillota</taxon>
        <taxon>Clostridia</taxon>
        <taxon>Thermoanaerobacterales</taxon>
        <taxon>Thermoanaerobacteraceae</taxon>
        <taxon>Caldanaerobius</taxon>
    </lineage>
</organism>
<keyword evidence="10" id="KW-1185">Reference proteome</keyword>
<comment type="similarity">
    <text evidence="1 7">Belongs to the glycosyl hydrolase 5 (cellulase A) family.</text>
</comment>
<feature type="domain" description="Glycoside hydrolase family 5" evidence="8">
    <location>
        <begin position="30"/>
        <end position="320"/>
    </location>
</feature>
<dbReference type="PANTHER" id="PTHR31297:SF41">
    <property type="entry name" value="ENDOGLUCANASE, PUTATIVE (AFU_ORTHOLOGUE AFUA_5G01830)-RELATED"/>
    <property type="match status" value="1"/>
</dbReference>
<proteinExistence type="inferred from homology"/>
<dbReference type="InterPro" id="IPR018087">
    <property type="entry name" value="Glyco_hydro_5_CS"/>
</dbReference>
<dbReference type="InterPro" id="IPR001547">
    <property type="entry name" value="Glyco_hydro_5"/>
</dbReference>
<evidence type="ECO:0000256" key="4">
    <source>
        <dbReference type="ARBA" id="ARBA00023277"/>
    </source>
</evidence>
<dbReference type="Pfam" id="PF00150">
    <property type="entry name" value="Cellulase"/>
    <property type="match status" value="1"/>
</dbReference>
<evidence type="ECO:0000313" key="10">
    <source>
        <dbReference type="Proteomes" id="UP000184088"/>
    </source>
</evidence>
<dbReference type="RefSeq" id="WP_084111345.1">
    <property type="nucleotide sequence ID" value="NZ_FQVH01000058.1"/>
</dbReference>
<dbReference type="SUPFAM" id="SSF51445">
    <property type="entry name" value="(Trans)glycosidases"/>
    <property type="match status" value="1"/>
</dbReference>
<dbReference type="PROSITE" id="PS00659">
    <property type="entry name" value="GLYCOSYL_HYDROL_F5"/>
    <property type="match status" value="1"/>
</dbReference>
<gene>
    <name evidence="9" type="ORF">SAMN02746089_02712</name>
</gene>
<evidence type="ECO:0000256" key="6">
    <source>
        <dbReference type="ARBA" id="ARBA00023326"/>
    </source>
</evidence>
<evidence type="ECO:0000313" key="9">
    <source>
        <dbReference type="EMBL" id="SHF88345.1"/>
    </source>
</evidence>
<dbReference type="STRING" id="1121256.SAMN02746089_02712"/>